<keyword evidence="1" id="KW-0812">Transmembrane</keyword>
<dbReference type="EMBL" id="FQVC01000007">
    <property type="protein sequence ID" value="SHF37964.1"/>
    <property type="molecule type" value="Genomic_DNA"/>
</dbReference>
<accession>A0A1M5B622</accession>
<dbReference type="Proteomes" id="UP000184533">
    <property type="component" value="Unassembled WGS sequence"/>
</dbReference>
<proteinExistence type="predicted"/>
<protein>
    <submittedName>
        <fullName evidence="2">Uncharacterized protein</fullName>
    </submittedName>
</protein>
<dbReference type="AlphaFoldDB" id="A0A1M5B622"/>
<organism evidence="2 3">
    <name type="scientific">Devosia limi DSM 17137</name>
    <dbReference type="NCBI Taxonomy" id="1121477"/>
    <lineage>
        <taxon>Bacteria</taxon>
        <taxon>Pseudomonadati</taxon>
        <taxon>Pseudomonadota</taxon>
        <taxon>Alphaproteobacteria</taxon>
        <taxon>Hyphomicrobiales</taxon>
        <taxon>Devosiaceae</taxon>
        <taxon>Devosia</taxon>
    </lineage>
</organism>
<keyword evidence="1" id="KW-0472">Membrane</keyword>
<feature type="transmembrane region" description="Helical" evidence="1">
    <location>
        <begin position="27"/>
        <end position="47"/>
    </location>
</feature>
<sequence length="51" mass="5434">MTHIDHDSLRLARQQANTGGHVQRARMMFAAASLTALGIVAVAASIVTNLF</sequence>
<evidence type="ECO:0000313" key="3">
    <source>
        <dbReference type="Proteomes" id="UP000184533"/>
    </source>
</evidence>
<evidence type="ECO:0000256" key="1">
    <source>
        <dbReference type="SAM" id="Phobius"/>
    </source>
</evidence>
<evidence type="ECO:0000313" key="2">
    <source>
        <dbReference type="EMBL" id="SHF37964.1"/>
    </source>
</evidence>
<keyword evidence="1" id="KW-1133">Transmembrane helix</keyword>
<gene>
    <name evidence="2" type="ORF">SAMN02745223_02442</name>
</gene>
<reference evidence="2 3" key="1">
    <citation type="submission" date="2016-11" db="EMBL/GenBank/DDBJ databases">
        <authorList>
            <person name="Jaros S."/>
            <person name="Januszkiewicz K."/>
            <person name="Wedrychowicz H."/>
        </authorList>
    </citation>
    <scope>NUCLEOTIDE SEQUENCE [LARGE SCALE GENOMIC DNA]</scope>
    <source>
        <strain evidence="2 3">DSM 17137</strain>
    </source>
</reference>
<name>A0A1M5B622_9HYPH</name>
<dbReference type="RefSeq" id="WP_160300100.1">
    <property type="nucleotide sequence ID" value="NZ_FQVC01000007.1"/>
</dbReference>